<keyword evidence="2" id="KW-1185">Reference proteome</keyword>
<dbReference type="InParanoid" id="A0A3P8WZ94"/>
<dbReference type="InterPro" id="IPR016135">
    <property type="entry name" value="UBQ-conjugating_enzyme/RWD"/>
</dbReference>
<sequence>MAASRRLAKELDEIRKSGMKNFRNIQVDESNLLSWQGLIVPVHSGLKSFSRQSIPLNLPRSHSRQRSIIPTSMRRVRFACLSSVLRTGSLPPKLTKVLDSGASCIFCSL</sequence>
<name>A0A3P8WZ94_CYNSE</name>
<dbReference type="Proteomes" id="UP000265120">
    <property type="component" value="Unassembled WGS sequence"/>
</dbReference>
<dbReference type="OMA" id="EIHKCEM"/>
<dbReference type="SUPFAM" id="SSF54495">
    <property type="entry name" value="UBC-like"/>
    <property type="match status" value="1"/>
</dbReference>
<dbReference type="STRING" id="244447.ENSCSEP00000030005"/>
<accession>A0A3P8WZ94</accession>
<dbReference type="AlphaFoldDB" id="A0A3P8WZ94"/>
<dbReference type="Ensembl" id="ENSCSET00000030409.1">
    <property type="protein sequence ID" value="ENSCSEP00000030005.1"/>
    <property type="gene ID" value="ENSCSEG00000019233.1"/>
</dbReference>
<protein>
    <submittedName>
        <fullName evidence="1">Ubiquitin-conjugating enzyme E2 L3-like</fullName>
    </submittedName>
</protein>
<dbReference type="GeneTree" id="ENSGT00910000148227"/>
<reference evidence="1" key="1">
    <citation type="submission" date="2025-08" db="UniProtKB">
        <authorList>
            <consortium name="Ensembl"/>
        </authorList>
    </citation>
    <scope>IDENTIFICATION</scope>
</reference>
<evidence type="ECO:0000313" key="2">
    <source>
        <dbReference type="Proteomes" id="UP000265120"/>
    </source>
</evidence>
<proteinExistence type="predicted"/>
<dbReference type="Gene3D" id="3.10.110.10">
    <property type="entry name" value="Ubiquitin Conjugating Enzyme"/>
    <property type="match status" value="1"/>
</dbReference>
<evidence type="ECO:0000313" key="1">
    <source>
        <dbReference type="Ensembl" id="ENSCSEP00000030005.1"/>
    </source>
</evidence>
<reference evidence="1" key="2">
    <citation type="submission" date="2025-09" db="UniProtKB">
        <authorList>
            <consortium name="Ensembl"/>
        </authorList>
    </citation>
    <scope>IDENTIFICATION</scope>
</reference>
<organism evidence="1 2">
    <name type="scientific">Cynoglossus semilaevis</name>
    <name type="common">Tongue sole</name>
    <dbReference type="NCBI Taxonomy" id="244447"/>
    <lineage>
        <taxon>Eukaryota</taxon>
        <taxon>Metazoa</taxon>
        <taxon>Chordata</taxon>
        <taxon>Craniata</taxon>
        <taxon>Vertebrata</taxon>
        <taxon>Euteleostomi</taxon>
        <taxon>Actinopterygii</taxon>
        <taxon>Neopterygii</taxon>
        <taxon>Teleostei</taxon>
        <taxon>Neoteleostei</taxon>
        <taxon>Acanthomorphata</taxon>
        <taxon>Carangaria</taxon>
        <taxon>Pleuronectiformes</taxon>
        <taxon>Pleuronectoidei</taxon>
        <taxon>Cynoglossidae</taxon>
        <taxon>Cynoglossinae</taxon>
        <taxon>Cynoglossus</taxon>
    </lineage>
</organism>